<evidence type="ECO:0000256" key="2">
    <source>
        <dbReference type="ARBA" id="ARBA00022525"/>
    </source>
</evidence>
<evidence type="ECO:0000313" key="8">
    <source>
        <dbReference type="EMBL" id="JAA72349.1"/>
    </source>
</evidence>
<evidence type="ECO:0000256" key="3">
    <source>
        <dbReference type="ARBA" id="ARBA00022729"/>
    </source>
</evidence>
<protein>
    <submittedName>
        <fullName evidence="8">Putative ixodes 8-cys protein</fullName>
    </submittedName>
</protein>
<comment type="subcellular location">
    <subcellularLocation>
        <location evidence="1">Secreted</location>
    </subcellularLocation>
</comment>
<evidence type="ECO:0000256" key="5">
    <source>
        <dbReference type="ARBA" id="ARBA00034321"/>
    </source>
</evidence>
<dbReference type="InterPro" id="IPR021971">
    <property type="entry name" value="Salp15"/>
</dbReference>
<feature type="compositionally biased region" description="Gly residues" evidence="6">
    <location>
        <begin position="26"/>
        <end position="36"/>
    </location>
</feature>
<dbReference type="AlphaFoldDB" id="A0A0K8RP07"/>
<evidence type="ECO:0000256" key="1">
    <source>
        <dbReference type="ARBA" id="ARBA00004613"/>
    </source>
</evidence>
<dbReference type="GO" id="GO:0005576">
    <property type="term" value="C:extracellular region"/>
    <property type="evidence" value="ECO:0007669"/>
    <property type="project" value="UniProtKB-SubCell"/>
</dbReference>
<evidence type="ECO:0000256" key="6">
    <source>
        <dbReference type="SAM" id="MobiDB-lite"/>
    </source>
</evidence>
<dbReference type="EMBL" id="GADI01001459">
    <property type="protein sequence ID" value="JAA72349.1"/>
    <property type="molecule type" value="mRNA"/>
</dbReference>
<evidence type="ECO:0000256" key="7">
    <source>
        <dbReference type="SAM" id="SignalP"/>
    </source>
</evidence>
<keyword evidence="3 7" id="KW-0732">Signal</keyword>
<dbReference type="Pfam" id="PF12115">
    <property type="entry name" value="Salp15"/>
    <property type="match status" value="1"/>
</dbReference>
<reference evidence="8" key="1">
    <citation type="submission" date="2012-12" db="EMBL/GenBank/DDBJ databases">
        <title>Identification and characterization of a phenylalanine ammonia-lyase gene family in Isatis indigotica Fort.</title>
        <authorList>
            <person name="Liu Q."/>
            <person name="Chen J."/>
            <person name="Zhou X."/>
            <person name="Di P."/>
            <person name="Xiao Y."/>
            <person name="Xuan H."/>
            <person name="Zhang L."/>
            <person name="Chen W."/>
        </authorList>
    </citation>
    <scope>NUCLEOTIDE SEQUENCE</scope>
    <source>
        <tissue evidence="8">Salivary gland</tissue>
    </source>
</reference>
<comment type="similarity">
    <text evidence="5">Belongs to the salp15 family.</text>
</comment>
<evidence type="ECO:0000256" key="4">
    <source>
        <dbReference type="ARBA" id="ARBA00023180"/>
    </source>
</evidence>
<organism evidence="8">
    <name type="scientific">Ixodes ricinus</name>
    <name type="common">Common tick</name>
    <name type="synonym">Acarus ricinus</name>
    <dbReference type="NCBI Taxonomy" id="34613"/>
    <lineage>
        <taxon>Eukaryota</taxon>
        <taxon>Metazoa</taxon>
        <taxon>Ecdysozoa</taxon>
        <taxon>Arthropoda</taxon>
        <taxon>Chelicerata</taxon>
        <taxon>Arachnida</taxon>
        <taxon>Acari</taxon>
        <taxon>Parasitiformes</taxon>
        <taxon>Ixodida</taxon>
        <taxon>Ixodoidea</taxon>
        <taxon>Ixodidae</taxon>
        <taxon>Ixodinae</taxon>
        <taxon>Ixodes</taxon>
    </lineage>
</organism>
<accession>A0A0K8RP07</accession>
<feature type="region of interest" description="Disordered" evidence="6">
    <location>
        <begin position="23"/>
        <end position="74"/>
    </location>
</feature>
<sequence length="178" mass="19130">MFKLSFFIVFVLAGLCFGETSEDVGSPGGVSSGGSSGSDDVTSGGSGDSGSEDKKVETQSPEGDDSSDGQSDSGNIKLELLNKSVPDFVGSYEKKKDLVSSFITSCGTEQVHVASAESKTLVNGERTTKSSAAINLISLDFPNCTFVCKLPRRRYNYYYDYSPNRRTLTFVRNLNLPK</sequence>
<feature type="signal peptide" evidence="7">
    <location>
        <begin position="1"/>
        <end position="18"/>
    </location>
</feature>
<proteinExistence type="evidence at transcript level"/>
<keyword evidence="2" id="KW-0964">Secreted</keyword>
<name>A0A0K8RP07_IXORI</name>
<feature type="chain" id="PRO_5005518821" evidence="7">
    <location>
        <begin position="19"/>
        <end position="178"/>
    </location>
</feature>
<keyword evidence="4" id="KW-0325">Glycoprotein</keyword>